<dbReference type="InterPro" id="IPR051917">
    <property type="entry name" value="Transposase-Integrase"/>
</dbReference>
<dbReference type="KEGG" id="aare:D3093_04585"/>
<dbReference type="NCBIfam" id="NF033563">
    <property type="entry name" value="transpos_IS30"/>
    <property type="match status" value="1"/>
</dbReference>
<reference evidence="3 4" key="1">
    <citation type="submission" date="2018-09" db="EMBL/GenBank/DDBJ databases">
        <title>Whole genome based analysis of evolution and adaptive divergence in Indian and Brazilian strains of Azospirillum brasilense.</title>
        <authorList>
            <person name="Singh C."/>
            <person name="Tripathi A.K."/>
        </authorList>
    </citation>
    <scope>NUCLEOTIDE SEQUENCE [LARGE SCALE GENOMIC DNA]</scope>
    <source>
        <strain evidence="3 4">MTCC4035</strain>
    </source>
</reference>
<dbReference type="Proteomes" id="UP000298595">
    <property type="component" value="Chromosome"/>
</dbReference>
<dbReference type="GO" id="GO:0005829">
    <property type="term" value="C:cytosol"/>
    <property type="evidence" value="ECO:0007669"/>
    <property type="project" value="TreeGrafter"/>
</dbReference>
<organism evidence="3 4">
    <name type="scientific">Azospirillum argentinense</name>
    <dbReference type="NCBI Taxonomy" id="2970906"/>
    <lineage>
        <taxon>Bacteria</taxon>
        <taxon>Pseudomonadati</taxon>
        <taxon>Pseudomonadota</taxon>
        <taxon>Alphaproteobacteria</taxon>
        <taxon>Rhodospirillales</taxon>
        <taxon>Azospirillaceae</taxon>
        <taxon>Azospirillum</taxon>
    </lineage>
</organism>
<dbReference type="PANTHER" id="PTHR10948">
    <property type="entry name" value="TRANSPOSASE"/>
    <property type="match status" value="1"/>
</dbReference>
<dbReference type="AlphaFoldDB" id="A0A4D8P7A9"/>
<keyword evidence="1" id="KW-0233">DNA recombination</keyword>
<dbReference type="InterPro" id="IPR012337">
    <property type="entry name" value="RNaseH-like_sf"/>
</dbReference>
<dbReference type="EMBL" id="CP032321">
    <property type="protein sequence ID" value="QCN94596.1"/>
    <property type="molecule type" value="Genomic_DNA"/>
</dbReference>
<feature type="domain" description="Transposase IS30-like HTH" evidence="2">
    <location>
        <begin position="5"/>
        <end position="47"/>
    </location>
</feature>
<dbReference type="GO" id="GO:0003676">
    <property type="term" value="F:nucleic acid binding"/>
    <property type="evidence" value="ECO:0007669"/>
    <property type="project" value="InterPro"/>
</dbReference>
<dbReference type="SUPFAM" id="SSF53098">
    <property type="entry name" value="Ribonuclease H-like"/>
    <property type="match status" value="1"/>
</dbReference>
<accession>A0A4D8P7A9</accession>
<gene>
    <name evidence="3" type="ORF">D3093_04585</name>
</gene>
<dbReference type="RefSeq" id="WP_137114753.1">
    <property type="nucleotide sequence ID" value="NZ_CP032321.1"/>
</dbReference>
<dbReference type="PANTHER" id="PTHR10948:SF23">
    <property type="entry name" value="TRANSPOSASE INSI FOR INSERTION SEQUENCE ELEMENT IS30A-RELATED"/>
    <property type="match status" value="1"/>
</dbReference>
<dbReference type="GO" id="GO:0006310">
    <property type="term" value="P:DNA recombination"/>
    <property type="evidence" value="ECO:0007669"/>
    <property type="project" value="UniProtKB-KW"/>
</dbReference>
<dbReference type="Gene3D" id="3.30.420.10">
    <property type="entry name" value="Ribonuclease H-like superfamily/Ribonuclease H"/>
    <property type="match status" value="1"/>
</dbReference>
<dbReference type="InterPro" id="IPR053392">
    <property type="entry name" value="Transposase_IS30-like"/>
</dbReference>
<evidence type="ECO:0000256" key="1">
    <source>
        <dbReference type="ARBA" id="ARBA00023172"/>
    </source>
</evidence>
<evidence type="ECO:0000313" key="4">
    <source>
        <dbReference type="Proteomes" id="UP000298595"/>
    </source>
</evidence>
<dbReference type="InterPro" id="IPR036397">
    <property type="entry name" value="RNaseH_sf"/>
</dbReference>
<dbReference type="Pfam" id="PF13936">
    <property type="entry name" value="HTH_38"/>
    <property type="match status" value="1"/>
</dbReference>
<protein>
    <submittedName>
        <fullName evidence="3">IS30 family transposase</fullName>
    </submittedName>
</protein>
<evidence type="ECO:0000259" key="2">
    <source>
        <dbReference type="Pfam" id="PF13936"/>
    </source>
</evidence>
<dbReference type="InterPro" id="IPR025246">
    <property type="entry name" value="IS30-like_HTH"/>
</dbReference>
<evidence type="ECO:0000313" key="3">
    <source>
        <dbReference type="EMBL" id="QCN94596.1"/>
    </source>
</evidence>
<name>A0A4D8P7A9_9PROT</name>
<dbReference type="GO" id="GO:0004803">
    <property type="term" value="F:transposase activity"/>
    <property type="evidence" value="ECO:0007669"/>
    <property type="project" value="TreeGrafter"/>
</dbReference>
<sequence>MGRQYSHIDLAERRRIQKMRDAKVPVVVIAAELGRHRSTIHREIRRNFYHDPFRDRWGQEYRGYYCTTADAYARKRRARRAKLALRPELRDHVIAKLRAGWSPQQIAGRLRRKPLPCGTVSHETIYRFIYGPDGRGLNLYALLAVARRRRRQRSGRKPRSGPIPAQHWIANRPAEVVTRQSFGHWEGDLIIFARQFGNANVTSLQERRLPMASYFCDPHSPWQKGGVENANGRLRRFLPLATAEADRTVGALNALAERLNNTPRRCLDYLTPAEVFAASLAALTVPTGPAA</sequence>
<proteinExistence type="predicted"/>
<dbReference type="GO" id="GO:0032196">
    <property type="term" value="P:transposition"/>
    <property type="evidence" value="ECO:0007669"/>
    <property type="project" value="TreeGrafter"/>
</dbReference>